<keyword evidence="1" id="KW-0812">Transmembrane</keyword>
<sequence length="165" mass="17556">MKRYCQKLCVIVLSPRDLGEDLPHRRFRQHPSLLFTSKMRGAAVGVGVRVAVAVCLLATSVGVAIAAGGGAGNKGVSMSGNSSNTSCPTAKPGIKVVSVRWHEVGVYFTITTFVIIAGFAKLVFHHLHWLSNKVPESCVLVLLGNGTGSYSLLHHQEPAKPSKPV</sequence>
<evidence type="ECO:0000313" key="2">
    <source>
        <dbReference type="EMBL" id="KAK8390207.1"/>
    </source>
</evidence>
<name>A0AAW0TRL2_SCYPA</name>
<dbReference type="EMBL" id="JARAKH010000026">
    <property type="protein sequence ID" value="KAK8390207.1"/>
    <property type="molecule type" value="Genomic_DNA"/>
</dbReference>
<proteinExistence type="predicted"/>
<feature type="transmembrane region" description="Helical" evidence="1">
    <location>
        <begin position="104"/>
        <end position="124"/>
    </location>
</feature>
<keyword evidence="3" id="KW-1185">Reference proteome</keyword>
<evidence type="ECO:0000313" key="3">
    <source>
        <dbReference type="Proteomes" id="UP001487740"/>
    </source>
</evidence>
<protein>
    <submittedName>
        <fullName evidence="2">Uncharacterized protein</fullName>
    </submittedName>
</protein>
<dbReference type="AlphaFoldDB" id="A0AAW0TRL2"/>
<evidence type="ECO:0000256" key="1">
    <source>
        <dbReference type="SAM" id="Phobius"/>
    </source>
</evidence>
<dbReference type="Proteomes" id="UP001487740">
    <property type="component" value="Unassembled WGS sequence"/>
</dbReference>
<keyword evidence="1" id="KW-0472">Membrane</keyword>
<organism evidence="2 3">
    <name type="scientific">Scylla paramamosain</name>
    <name type="common">Mud crab</name>
    <dbReference type="NCBI Taxonomy" id="85552"/>
    <lineage>
        <taxon>Eukaryota</taxon>
        <taxon>Metazoa</taxon>
        <taxon>Ecdysozoa</taxon>
        <taxon>Arthropoda</taxon>
        <taxon>Crustacea</taxon>
        <taxon>Multicrustacea</taxon>
        <taxon>Malacostraca</taxon>
        <taxon>Eumalacostraca</taxon>
        <taxon>Eucarida</taxon>
        <taxon>Decapoda</taxon>
        <taxon>Pleocyemata</taxon>
        <taxon>Brachyura</taxon>
        <taxon>Eubrachyura</taxon>
        <taxon>Portunoidea</taxon>
        <taxon>Portunidae</taxon>
        <taxon>Portuninae</taxon>
        <taxon>Scylla</taxon>
    </lineage>
</organism>
<accession>A0AAW0TRL2</accession>
<reference evidence="2 3" key="1">
    <citation type="submission" date="2023-03" db="EMBL/GenBank/DDBJ databases">
        <title>High-quality genome of Scylla paramamosain provides insights in environmental adaptation.</title>
        <authorList>
            <person name="Zhang L."/>
        </authorList>
    </citation>
    <scope>NUCLEOTIDE SEQUENCE [LARGE SCALE GENOMIC DNA]</scope>
    <source>
        <strain evidence="2">LZ_2023a</strain>
        <tissue evidence="2">Muscle</tissue>
    </source>
</reference>
<comment type="caution">
    <text evidence="2">The sequence shown here is derived from an EMBL/GenBank/DDBJ whole genome shotgun (WGS) entry which is preliminary data.</text>
</comment>
<keyword evidence="1" id="KW-1133">Transmembrane helix</keyword>
<feature type="transmembrane region" description="Helical" evidence="1">
    <location>
        <begin position="46"/>
        <end position="68"/>
    </location>
</feature>
<gene>
    <name evidence="2" type="ORF">O3P69_013051</name>
</gene>